<protein>
    <submittedName>
        <fullName evidence="2">Putative restriction endonuclease</fullName>
    </submittedName>
</protein>
<organism evidence="2 3">
    <name type="scientific">Cricetibacter osteomyelitidis</name>
    <dbReference type="NCBI Taxonomy" id="1521931"/>
    <lineage>
        <taxon>Bacteria</taxon>
        <taxon>Pseudomonadati</taxon>
        <taxon>Pseudomonadota</taxon>
        <taxon>Gammaproteobacteria</taxon>
        <taxon>Pasteurellales</taxon>
        <taxon>Pasteurellaceae</taxon>
        <taxon>Cricetibacter</taxon>
    </lineage>
</organism>
<keyword evidence="2" id="KW-0540">Nuclease</keyword>
<dbReference type="AlphaFoldDB" id="A0A4R2SSG6"/>
<dbReference type="EMBL" id="SLYB01000027">
    <property type="protein sequence ID" value="TCP92115.1"/>
    <property type="molecule type" value="Genomic_DNA"/>
</dbReference>
<dbReference type="Pfam" id="PF05685">
    <property type="entry name" value="Uma2"/>
    <property type="match status" value="1"/>
</dbReference>
<dbReference type="CDD" id="cd06260">
    <property type="entry name" value="DUF820-like"/>
    <property type="match status" value="1"/>
</dbReference>
<keyword evidence="3" id="KW-1185">Reference proteome</keyword>
<evidence type="ECO:0000313" key="3">
    <source>
        <dbReference type="Proteomes" id="UP000295763"/>
    </source>
</evidence>
<accession>A0A4R2SSG6</accession>
<proteinExistence type="predicted"/>
<dbReference type="InterPro" id="IPR012296">
    <property type="entry name" value="Nuclease_put_TT1808"/>
</dbReference>
<evidence type="ECO:0000313" key="2">
    <source>
        <dbReference type="EMBL" id="TCP92115.1"/>
    </source>
</evidence>
<gene>
    <name evidence="2" type="ORF">EDC44_12726</name>
</gene>
<feature type="domain" description="Putative restriction endonuclease" evidence="1">
    <location>
        <begin position="14"/>
        <end position="75"/>
    </location>
</feature>
<keyword evidence="2" id="KW-0255">Endonuclease</keyword>
<dbReference type="InterPro" id="IPR008538">
    <property type="entry name" value="Uma2"/>
</dbReference>
<reference evidence="2 3" key="1">
    <citation type="submission" date="2019-03" db="EMBL/GenBank/DDBJ databases">
        <title>Genomic Encyclopedia of Type Strains, Phase IV (KMG-IV): sequencing the most valuable type-strain genomes for metagenomic binning, comparative biology and taxonomic classification.</title>
        <authorList>
            <person name="Goeker M."/>
        </authorList>
    </citation>
    <scope>NUCLEOTIDE SEQUENCE [LARGE SCALE GENOMIC DNA]</scope>
    <source>
        <strain evidence="2 3">DSM 28404</strain>
    </source>
</reference>
<dbReference type="SUPFAM" id="SSF52980">
    <property type="entry name" value="Restriction endonuclease-like"/>
    <property type="match status" value="1"/>
</dbReference>
<dbReference type="RefSeq" id="WP_243647941.1">
    <property type="nucleotide sequence ID" value="NZ_SLYB01000027.1"/>
</dbReference>
<dbReference type="Proteomes" id="UP000295763">
    <property type="component" value="Unassembled WGS sequence"/>
</dbReference>
<keyword evidence="2" id="KW-0378">Hydrolase</keyword>
<dbReference type="InterPro" id="IPR011335">
    <property type="entry name" value="Restrct_endonuc-II-like"/>
</dbReference>
<sequence length="82" mass="8996">MKLTLRVAQKFEGHQCELYAVPFDMHFPDESGNIKTVVQPDLCVICDPQKLDNRGCLGAPDLVVEILSPNNSKAQTASLILA</sequence>
<name>A0A4R2SSG6_9PAST</name>
<dbReference type="Gene3D" id="3.90.1570.10">
    <property type="entry name" value="tt1808, chain A"/>
    <property type="match status" value="1"/>
</dbReference>
<dbReference type="GO" id="GO:0004519">
    <property type="term" value="F:endonuclease activity"/>
    <property type="evidence" value="ECO:0007669"/>
    <property type="project" value="UniProtKB-KW"/>
</dbReference>
<comment type="caution">
    <text evidence="2">The sequence shown here is derived from an EMBL/GenBank/DDBJ whole genome shotgun (WGS) entry which is preliminary data.</text>
</comment>
<evidence type="ECO:0000259" key="1">
    <source>
        <dbReference type="Pfam" id="PF05685"/>
    </source>
</evidence>